<feature type="domain" description="GOLD" evidence="3">
    <location>
        <begin position="29"/>
        <end position="281"/>
    </location>
</feature>
<dbReference type="Proteomes" id="UP000000759">
    <property type="component" value="Chromosome 5"/>
</dbReference>
<dbReference type="OrthoDB" id="3427at2759"/>
<organism evidence="4 5">
    <name type="scientific">Phaeodactylum tricornutum (strain CCAP 1055/1)</name>
    <dbReference type="NCBI Taxonomy" id="556484"/>
    <lineage>
        <taxon>Eukaryota</taxon>
        <taxon>Sar</taxon>
        <taxon>Stramenopiles</taxon>
        <taxon>Ochrophyta</taxon>
        <taxon>Bacillariophyta</taxon>
        <taxon>Bacillariophyceae</taxon>
        <taxon>Bacillariophycidae</taxon>
        <taxon>Naviculales</taxon>
        <taxon>Phaeodactylaceae</taxon>
        <taxon>Phaeodactylum</taxon>
    </lineage>
</organism>
<evidence type="ECO:0000259" key="3">
    <source>
        <dbReference type="SMART" id="SM01190"/>
    </source>
</evidence>
<keyword evidence="1" id="KW-0812">Transmembrane</keyword>
<keyword evidence="1" id="KW-1133">Transmembrane helix</keyword>
<evidence type="ECO:0000256" key="2">
    <source>
        <dbReference type="SAM" id="SignalP"/>
    </source>
</evidence>
<sequence length="286" mass="32298">MPWQVGGKSKGFLFLLLAVGAPQRSGSVPYMLLSSGGSKCVSVDAPRHTTLRVDYFVPDLMVEDEEELKLETDAVNSVSETEPRTEEGLDSRFNDYQKRRMELLKKARHGRKGHDTNILMYQREEGSTFHRRGKANPTGSGKIRQQIDQRAGSVEFRTGEVDGPVEVCVQSYSASRQLPVRVALNVTSKASEEPPVIPLQYADIAEQLNVHMSKITVDLKRSQEKLKNIMANAGYAREMEVGFHGKSLSLSTAIRYWPMFRMAVLIFAGFLQVRHVVQYMKSRRIY</sequence>
<dbReference type="GeneID" id="7199716"/>
<dbReference type="PaxDb" id="2850-Phatr44738"/>
<protein>
    <recommendedName>
        <fullName evidence="3">GOLD domain-containing protein</fullName>
    </recommendedName>
</protein>
<feature type="transmembrane region" description="Helical" evidence="1">
    <location>
        <begin position="256"/>
        <end position="277"/>
    </location>
</feature>
<dbReference type="KEGG" id="pti:PHATRDRAFT_44738"/>
<keyword evidence="5" id="KW-1185">Reference proteome</keyword>
<evidence type="ECO:0000313" key="4">
    <source>
        <dbReference type="EMBL" id="EEC49400.1"/>
    </source>
</evidence>
<feature type="signal peptide" evidence="2">
    <location>
        <begin position="1"/>
        <end position="26"/>
    </location>
</feature>
<keyword evidence="2" id="KW-0732">Signal</keyword>
<dbReference type="AlphaFoldDB" id="B7FVG6"/>
<dbReference type="STRING" id="556484.B7FVG6"/>
<dbReference type="eggNOG" id="ENOG502STZA">
    <property type="taxonomic scope" value="Eukaryota"/>
</dbReference>
<reference evidence="4 5" key="1">
    <citation type="journal article" date="2008" name="Nature">
        <title>The Phaeodactylum genome reveals the evolutionary history of diatom genomes.</title>
        <authorList>
            <person name="Bowler C."/>
            <person name="Allen A.E."/>
            <person name="Badger J.H."/>
            <person name="Grimwood J."/>
            <person name="Jabbari K."/>
            <person name="Kuo A."/>
            <person name="Maheswari U."/>
            <person name="Martens C."/>
            <person name="Maumus F."/>
            <person name="Otillar R.P."/>
            <person name="Rayko E."/>
            <person name="Salamov A."/>
            <person name="Vandepoele K."/>
            <person name="Beszteri B."/>
            <person name="Gruber A."/>
            <person name="Heijde M."/>
            <person name="Katinka M."/>
            <person name="Mock T."/>
            <person name="Valentin K."/>
            <person name="Verret F."/>
            <person name="Berges J.A."/>
            <person name="Brownlee C."/>
            <person name="Cadoret J.P."/>
            <person name="Chiovitti A."/>
            <person name="Choi C.J."/>
            <person name="Coesel S."/>
            <person name="De Martino A."/>
            <person name="Detter J.C."/>
            <person name="Durkin C."/>
            <person name="Falciatore A."/>
            <person name="Fournet J."/>
            <person name="Haruta M."/>
            <person name="Huysman M.J."/>
            <person name="Jenkins B.D."/>
            <person name="Jiroutova K."/>
            <person name="Jorgensen R.E."/>
            <person name="Joubert Y."/>
            <person name="Kaplan A."/>
            <person name="Kroger N."/>
            <person name="Kroth P.G."/>
            <person name="La Roche J."/>
            <person name="Lindquist E."/>
            <person name="Lommer M."/>
            <person name="Martin-Jezequel V."/>
            <person name="Lopez P.J."/>
            <person name="Lucas S."/>
            <person name="Mangogna M."/>
            <person name="McGinnis K."/>
            <person name="Medlin L.K."/>
            <person name="Montsant A."/>
            <person name="Oudot-Le Secq M.P."/>
            <person name="Napoli C."/>
            <person name="Obornik M."/>
            <person name="Parker M.S."/>
            <person name="Petit J.L."/>
            <person name="Porcel B.M."/>
            <person name="Poulsen N."/>
            <person name="Robison M."/>
            <person name="Rychlewski L."/>
            <person name="Rynearson T.A."/>
            <person name="Schmutz J."/>
            <person name="Shapiro H."/>
            <person name="Siaut M."/>
            <person name="Stanley M."/>
            <person name="Sussman M.R."/>
            <person name="Taylor A.R."/>
            <person name="Vardi A."/>
            <person name="von Dassow P."/>
            <person name="Vyverman W."/>
            <person name="Willis A."/>
            <person name="Wyrwicz L.S."/>
            <person name="Rokhsar D.S."/>
            <person name="Weissenbach J."/>
            <person name="Armbrust E.V."/>
            <person name="Green B.R."/>
            <person name="Van de Peer Y."/>
            <person name="Grigoriev I.V."/>
        </authorList>
    </citation>
    <scope>NUCLEOTIDE SEQUENCE [LARGE SCALE GENOMIC DNA]</scope>
    <source>
        <strain evidence="4 5">CCAP 1055/1</strain>
    </source>
</reference>
<dbReference type="EMBL" id="CM000608">
    <property type="protein sequence ID" value="EEC49400.1"/>
    <property type="molecule type" value="Genomic_DNA"/>
</dbReference>
<dbReference type="HOGENOM" id="CLU_974746_0_0_1"/>
<proteinExistence type="predicted"/>
<reference evidence="5" key="2">
    <citation type="submission" date="2008-08" db="EMBL/GenBank/DDBJ databases">
        <authorList>
            <consortium name="Diatom Consortium"/>
            <person name="Grigoriev I."/>
            <person name="Grimwood J."/>
            <person name="Kuo A."/>
            <person name="Otillar R.P."/>
            <person name="Salamov A."/>
            <person name="Detter J.C."/>
            <person name="Lindquist E."/>
            <person name="Shapiro H."/>
            <person name="Lucas S."/>
            <person name="Glavina del Rio T."/>
            <person name="Pitluck S."/>
            <person name="Rokhsar D."/>
            <person name="Bowler C."/>
        </authorList>
    </citation>
    <scope>GENOME REANNOTATION</scope>
    <source>
        <strain evidence="5">CCAP 1055/1</strain>
    </source>
</reference>
<evidence type="ECO:0000256" key="1">
    <source>
        <dbReference type="SAM" id="Phobius"/>
    </source>
</evidence>
<dbReference type="InParanoid" id="B7FVG6"/>
<accession>B7FVG6</accession>
<gene>
    <name evidence="4" type="ORF">PHATRDRAFT_44738</name>
</gene>
<name>B7FVG6_PHATC</name>
<dbReference type="Pfam" id="PF01105">
    <property type="entry name" value="EMP24_GP25L"/>
    <property type="match status" value="1"/>
</dbReference>
<evidence type="ECO:0000313" key="5">
    <source>
        <dbReference type="Proteomes" id="UP000000759"/>
    </source>
</evidence>
<dbReference type="SMART" id="SM01190">
    <property type="entry name" value="EMP24_GP25L"/>
    <property type="match status" value="1"/>
</dbReference>
<dbReference type="RefSeq" id="XP_002178702.1">
    <property type="nucleotide sequence ID" value="XM_002178666.1"/>
</dbReference>
<feature type="chain" id="PRO_5002852684" description="GOLD domain-containing protein" evidence="2">
    <location>
        <begin position="27"/>
        <end position="286"/>
    </location>
</feature>
<dbReference type="InterPro" id="IPR009038">
    <property type="entry name" value="GOLD_dom"/>
</dbReference>
<keyword evidence="1" id="KW-0472">Membrane</keyword>